<dbReference type="Pfam" id="PF16494">
    <property type="entry name" value="Na_Ca_ex_C"/>
    <property type="match status" value="1"/>
</dbReference>
<dbReference type="Pfam" id="PF01699">
    <property type="entry name" value="Na_Ca_ex"/>
    <property type="match status" value="2"/>
</dbReference>
<dbReference type="GO" id="GO:0005432">
    <property type="term" value="F:calcium:sodium antiporter activity"/>
    <property type="evidence" value="ECO:0007669"/>
    <property type="project" value="InterPro"/>
</dbReference>
<evidence type="ECO:0000256" key="7">
    <source>
        <dbReference type="ARBA" id="ARBA00022692"/>
    </source>
</evidence>
<keyword evidence="11" id="KW-0106">Calcium</keyword>
<dbReference type="InterPro" id="IPR032452">
    <property type="entry name" value="Na_Ca_Ex_C-exten"/>
</dbReference>
<evidence type="ECO:0000256" key="19">
    <source>
        <dbReference type="ARBA" id="ARBA00033667"/>
    </source>
</evidence>
<evidence type="ECO:0000256" key="4">
    <source>
        <dbReference type="ARBA" id="ARBA00022449"/>
    </source>
</evidence>
<dbReference type="SMART" id="SM00237">
    <property type="entry name" value="Calx_beta"/>
    <property type="match status" value="2"/>
</dbReference>
<keyword evidence="18" id="KW-0739">Sodium transport</keyword>
<comment type="subcellular location">
    <subcellularLocation>
        <location evidence="1">Cell membrane</location>
        <topology evidence="1">Multi-pass membrane protein</topology>
    </subcellularLocation>
</comment>
<evidence type="ECO:0000256" key="11">
    <source>
        <dbReference type="ARBA" id="ARBA00022837"/>
    </source>
</evidence>
<evidence type="ECO:0000256" key="2">
    <source>
        <dbReference type="ARBA" id="ARBA00007489"/>
    </source>
</evidence>
<feature type="transmembrane region" description="Helical" evidence="20">
    <location>
        <begin position="856"/>
        <end position="876"/>
    </location>
</feature>
<dbReference type="InterPro" id="IPR038081">
    <property type="entry name" value="CalX-like_sf"/>
</dbReference>
<keyword evidence="23" id="KW-1185">Reference proteome</keyword>
<dbReference type="InterPro" id="IPR003644">
    <property type="entry name" value="Calx_beta"/>
</dbReference>
<evidence type="ECO:0000256" key="16">
    <source>
        <dbReference type="ARBA" id="ARBA00023136"/>
    </source>
</evidence>
<proteinExistence type="inferred from homology"/>
<dbReference type="GO" id="GO:0042383">
    <property type="term" value="C:sarcolemma"/>
    <property type="evidence" value="ECO:0007669"/>
    <property type="project" value="TreeGrafter"/>
</dbReference>
<keyword evidence="7 20" id="KW-0812">Transmembrane</keyword>
<keyword evidence="6" id="KW-0109">Calcium transport</keyword>
<dbReference type="AlphaFoldDB" id="A0A7J6CF97"/>
<sequence>MDRSRTKTSAYLWLGVVSVASAFLCAEAGVTPSPSLSNNITCVEESGRCQPGIILPIWYPEDPSMGDKIARVIVYFVAMIYMFLGVSIIADRFMAAIEVITSQEKEIIIKRPNGETTTTTIRVWNETVSNLTLMALGSSAPEILLSVIEICGHEFHAGELGPSTIVGSAAFNMFVIIGLCVSVIPEGEVRRVKHLRVFFVTAAWSTFAYIWLYMILAVFSPNVVQVWEGLLTLAFFPICVILAWVADRRLLFYKFMHKKYRTDKHRGVIIETEGDRSKGIEMDGKMMNSHFIDGGAGSNLMGLIEGKEVDESRRDMIRILKDLKQKHPEKELDQLVEMANYYALSHQQKSRAFYRIQATRMMTGAGNILKKHVAEQAKRSTSVQEVHVEEPEEYVSRIMFEPAIYQCLENCGAVLLTIVRKGGDIAKTIYVDYKTEDGSANAGADYEFTEGTVVFKPGEVVKEITVGIIDDDIFEEDEHFFVRLSNVRVLETEDEVLSPSSLPYPQALIGFPAVATITILDDDHAGIFTFESESMHVSESVGIMELKVLRTSGARGTVIIPFRTVEGLAKGGGEDFEDAYGELEFKNDETCKTIQVKIIDDEEYEKNKNFYLELAEPRMVDMSLQKALLLADDIPERKLSSEEEEARRIAEMGKPVLGEHAKIEIIIEESYEFKSTVDKLIKKTNLALVVGTNSWREQFMEAITVSADEDEDEGGEERLPSCFDYVMHFLTVFWKVLFACVPPTEYWNGWACFIVSIVIIGLLTAVIGDLASHFGCTIGLKDSVTAVVFVALGTSIPDTFASKVAAVQDSYADASIGNVTGSNAVNVFLGIGVAWSVAAIYWHMQGRAFEVQAGSLAFSVTLFTVFAFLAVSVLLYRRRPHIGGELGGPRTQRIFTTLFFFGLWFLYILFSSLEAYCHIQGF</sequence>
<feature type="domain" description="Calx-beta" evidence="21">
    <location>
        <begin position="386"/>
        <end position="485"/>
    </location>
</feature>
<evidence type="ECO:0000256" key="20">
    <source>
        <dbReference type="SAM" id="Phobius"/>
    </source>
</evidence>
<dbReference type="Gene3D" id="2.60.40.2030">
    <property type="match status" value="2"/>
</dbReference>
<dbReference type="PANTHER" id="PTHR11878:SF7">
    <property type="entry name" value="SODIUM_CALCIUM EXCHANGER 3"/>
    <property type="match status" value="1"/>
</dbReference>
<keyword evidence="13 20" id="KW-1133">Transmembrane helix</keyword>
<keyword evidence="8" id="KW-0479">Metal-binding</keyword>
<organism evidence="22 23">
    <name type="scientific">Onychostoma macrolepis</name>
    <dbReference type="NCBI Taxonomy" id="369639"/>
    <lineage>
        <taxon>Eukaryota</taxon>
        <taxon>Metazoa</taxon>
        <taxon>Chordata</taxon>
        <taxon>Craniata</taxon>
        <taxon>Vertebrata</taxon>
        <taxon>Euteleostomi</taxon>
        <taxon>Actinopterygii</taxon>
        <taxon>Neopterygii</taxon>
        <taxon>Teleostei</taxon>
        <taxon>Ostariophysi</taxon>
        <taxon>Cypriniformes</taxon>
        <taxon>Cyprinidae</taxon>
        <taxon>Acrossocheilinae</taxon>
        <taxon>Onychostoma</taxon>
    </lineage>
</organism>
<dbReference type="EMBL" id="JAAMOB010000013">
    <property type="protein sequence ID" value="KAF4105989.1"/>
    <property type="molecule type" value="Genomic_DNA"/>
</dbReference>
<dbReference type="Gene3D" id="1.20.1420.30">
    <property type="entry name" value="NCX, central ion-binding region"/>
    <property type="match status" value="2"/>
</dbReference>
<evidence type="ECO:0000256" key="8">
    <source>
        <dbReference type="ARBA" id="ARBA00022723"/>
    </source>
</evidence>
<dbReference type="PRINTS" id="PR01259">
    <property type="entry name" value="NACAEXCHNGR"/>
</dbReference>
<dbReference type="PANTHER" id="PTHR11878">
    <property type="entry name" value="SODIUM/CALCIUM EXCHANGER"/>
    <property type="match status" value="1"/>
</dbReference>
<dbReference type="InterPro" id="IPR051171">
    <property type="entry name" value="CaCA"/>
</dbReference>
<evidence type="ECO:0000313" key="22">
    <source>
        <dbReference type="EMBL" id="KAF4105989.1"/>
    </source>
</evidence>
<feature type="transmembrane region" description="Helical" evidence="20">
    <location>
        <begin position="72"/>
        <end position="90"/>
    </location>
</feature>
<evidence type="ECO:0000256" key="9">
    <source>
        <dbReference type="ARBA" id="ARBA00022729"/>
    </source>
</evidence>
<dbReference type="GO" id="GO:0098794">
    <property type="term" value="C:postsynapse"/>
    <property type="evidence" value="ECO:0007669"/>
    <property type="project" value="TreeGrafter"/>
</dbReference>
<feature type="transmembrane region" description="Helical" evidence="20">
    <location>
        <begin position="197"/>
        <end position="220"/>
    </location>
</feature>
<dbReference type="InterPro" id="IPR044880">
    <property type="entry name" value="NCX_ion-bd_dom_sf"/>
</dbReference>
<dbReference type="GO" id="GO:0007154">
    <property type="term" value="P:cell communication"/>
    <property type="evidence" value="ECO:0007669"/>
    <property type="project" value="InterPro"/>
</dbReference>
<dbReference type="FunFam" id="1.20.1420.30:FF:000003">
    <property type="entry name" value="sodium/calcium exchanger 1 isoform X1"/>
    <property type="match status" value="1"/>
</dbReference>
<dbReference type="SUPFAM" id="SSF141072">
    <property type="entry name" value="CalX-like"/>
    <property type="match status" value="2"/>
</dbReference>
<evidence type="ECO:0000256" key="1">
    <source>
        <dbReference type="ARBA" id="ARBA00004651"/>
    </source>
</evidence>
<dbReference type="FunFam" id="1.20.1420.30:FF:000001">
    <property type="entry name" value="sodium/calcium exchanger 1 isoform X1"/>
    <property type="match status" value="1"/>
</dbReference>
<keyword evidence="12" id="KW-0112">Calmodulin-binding</keyword>
<dbReference type="GO" id="GO:0098703">
    <property type="term" value="P:calcium ion import across plasma membrane"/>
    <property type="evidence" value="ECO:0007669"/>
    <property type="project" value="TreeGrafter"/>
</dbReference>
<feature type="transmembrane region" description="Helical" evidence="20">
    <location>
        <begin position="897"/>
        <end position="916"/>
    </location>
</feature>
<evidence type="ECO:0000256" key="5">
    <source>
        <dbReference type="ARBA" id="ARBA00022475"/>
    </source>
</evidence>
<keyword evidence="5" id="KW-1003">Cell membrane</keyword>
<evidence type="ECO:0000256" key="12">
    <source>
        <dbReference type="ARBA" id="ARBA00022860"/>
    </source>
</evidence>
<evidence type="ECO:0000256" key="6">
    <source>
        <dbReference type="ARBA" id="ARBA00022568"/>
    </source>
</evidence>
<evidence type="ECO:0000256" key="3">
    <source>
        <dbReference type="ARBA" id="ARBA00022448"/>
    </source>
</evidence>
<keyword evidence="14" id="KW-0915">Sodium</keyword>
<keyword evidence="4" id="KW-0050">Antiport</keyword>
<evidence type="ECO:0000259" key="21">
    <source>
        <dbReference type="SMART" id="SM00237"/>
    </source>
</evidence>
<dbReference type="GO" id="GO:0046872">
    <property type="term" value="F:metal ion binding"/>
    <property type="evidence" value="ECO:0007669"/>
    <property type="project" value="UniProtKB-KW"/>
</dbReference>
<evidence type="ECO:0000256" key="15">
    <source>
        <dbReference type="ARBA" id="ARBA00023065"/>
    </source>
</evidence>
<keyword evidence="3" id="KW-0813">Transport</keyword>
<feature type="transmembrane region" description="Helical" evidence="20">
    <location>
        <begin position="750"/>
        <end position="771"/>
    </location>
</feature>
<dbReference type="Pfam" id="PF03160">
    <property type="entry name" value="Calx-beta"/>
    <property type="match status" value="1"/>
</dbReference>
<feature type="transmembrane region" description="Helical" evidence="20">
    <location>
        <begin position="226"/>
        <end position="246"/>
    </location>
</feature>
<accession>A0A7J6CF97</accession>
<keyword evidence="15" id="KW-0406">Ion transport</keyword>
<evidence type="ECO:0000256" key="17">
    <source>
        <dbReference type="ARBA" id="ARBA00023180"/>
    </source>
</evidence>
<dbReference type="FunFam" id="2.60.40.2030:FF:000002">
    <property type="entry name" value="sodium/calcium exchanger 3 isoform X1"/>
    <property type="match status" value="1"/>
</dbReference>
<dbReference type="InterPro" id="IPR004837">
    <property type="entry name" value="NaCa_Exmemb"/>
</dbReference>
<dbReference type="NCBIfam" id="TIGR00845">
    <property type="entry name" value="caca"/>
    <property type="match status" value="1"/>
</dbReference>
<dbReference type="GO" id="GO:0005516">
    <property type="term" value="F:calmodulin binding"/>
    <property type="evidence" value="ECO:0007669"/>
    <property type="project" value="UniProtKB-KW"/>
</dbReference>
<feature type="transmembrane region" description="Helical" evidence="20">
    <location>
        <begin position="165"/>
        <end position="185"/>
    </location>
</feature>
<comment type="catalytic activity">
    <reaction evidence="19">
        <text>Ca(2+)(in) + 3 Na(+)(out) = Ca(2+)(out) + 3 Na(+)(in)</text>
        <dbReference type="Rhea" id="RHEA:69955"/>
        <dbReference type="ChEBI" id="CHEBI:29101"/>
        <dbReference type="ChEBI" id="CHEBI:29108"/>
    </reaction>
</comment>
<evidence type="ECO:0000256" key="13">
    <source>
        <dbReference type="ARBA" id="ARBA00022989"/>
    </source>
</evidence>
<keyword evidence="9" id="KW-0732">Signal</keyword>
<gene>
    <name evidence="22" type="ORF">G5714_013651</name>
</gene>
<feature type="domain" description="Calx-beta" evidence="21">
    <location>
        <begin position="515"/>
        <end position="615"/>
    </location>
</feature>
<keyword evidence="17" id="KW-0325">Glycoprotein</keyword>
<dbReference type="FunFam" id="2.60.40.2030:FF:000001">
    <property type="entry name" value="sodium/calcium exchanger 1 isoform X1"/>
    <property type="match status" value="1"/>
</dbReference>
<evidence type="ECO:0000256" key="10">
    <source>
        <dbReference type="ARBA" id="ARBA00022737"/>
    </source>
</evidence>
<evidence type="ECO:0000256" key="18">
    <source>
        <dbReference type="ARBA" id="ARBA00023201"/>
    </source>
</evidence>
<feature type="transmembrane region" description="Helical" evidence="20">
    <location>
        <begin position="824"/>
        <end position="844"/>
    </location>
</feature>
<comment type="similarity">
    <text evidence="2">Belongs to the Ca(2+):cation antiporter (CaCA) (TC 2.A.19) family. SLC8 subfamily.</text>
</comment>
<protein>
    <recommendedName>
        <fullName evidence="21">Calx-beta domain-containing protein</fullName>
    </recommendedName>
</protein>
<dbReference type="InterPro" id="IPR004836">
    <property type="entry name" value="Na_Ca_Ex"/>
</dbReference>
<name>A0A7J6CF97_9TELE</name>
<reference evidence="22 23" key="1">
    <citation type="submission" date="2020-04" db="EMBL/GenBank/DDBJ databases">
        <title>Chromosome-level genome assembly of a cyprinid fish Onychostoma macrolepis by integration of Nanopore Sequencing, Bionano and Hi-C technology.</title>
        <authorList>
            <person name="Wang D."/>
        </authorList>
    </citation>
    <scope>NUCLEOTIDE SEQUENCE [LARGE SCALE GENOMIC DNA]</scope>
    <source>
        <strain evidence="22">SWU-2019</strain>
        <tissue evidence="22">Muscle</tissue>
    </source>
</reference>
<dbReference type="Proteomes" id="UP000579812">
    <property type="component" value="Unassembled WGS sequence"/>
</dbReference>
<evidence type="ECO:0000313" key="23">
    <source>
        <dbReference type="Proteomes" id="UP000579812"/>
    </source>
</evidence>
<feature type="transmembrane region" description="Helical" evidence="20">
    <location>
        <begin position="12"/>
        <end position="30"/>
    </location>
</feature>
<comment type="caution">
    <text evidence="22">The sequence shown here is derived from an EMBL/GenBank/DDBJ whole genome shotgun (WGS) entry which is preliminary data.</text>
</comment>
<keyword evidence="10" id="KW-0677">Repeat</keyword>
<dbReference type="GO" id="GO:0030424">
    <property type="term" value="C:axon"/>
    <property type="evidence" value="ECO:0007669"/>
    <property type="project" value="TreeGrafter"/>
</dbReference>
<evidence type="ECO:0000256" key="14">
    <source>
        <dbReference type="ARBA" id="ARBA00023053"/>
    </source>
</evidence>
<keyword evidence="16 20" id="KW-0472">Membrane</keyword>